<dbReference type="Proteomes" id="UP001147760">
    <property type="component" value="Unassembled WGS sequence"/>
</dbReference>
<organism evidence="1 2">
    <name type="scientific">Penicillium desertorum</name>
    <dbReference type="NCBI Taxonomy" id="1303715"/>
    <lineage>
        <taxon>Eukaryota</taxon>
        <taxon>Fungi</taxon>
        <taxon>Dikarya</taxon>
        <taxon>Ascomycota</taxon>
        <taxon>Pezizomycotina</taxon>
        <taxon>Eurotiomycetes</taxon>
        <taxon>Eurotiomycetidae</taxon>
        <taxon>Eurotiales</taxon>
        <taxon>Aspergillaceae</taxon>
        <taxon>Penicillium</taxon>
    </lineage>
</organism>
<evidence type="ECO:0000313" key="1">
    <source>
        <dbReference type="EMBL" id="KAJ5480526.1"/>
    </source>
</evidence>
<proteinExistence type="predicted"/>
<sequence length="72" mass="7581">MYDAETIICGSSPPHAKSSYISQWRGPVKGAGQEQSTCLMSPAYAYPTASSNPALSAYHPTAAFSNTIQNAV</sequence>
<gene>
    <name evidence="1" type="ORF">N7530_006035</name>
</gene>
<reference evidence="1" key="1">
    <citation type="submission" date="2022-12" db="EMBL/GenBank/DDBJ databases">
        <authorList>
            <person name="Petersen C."/>
        </authorList>
    </citation>
    <scope>NUCLEOTIDE SEQUENCE</scope>
    <source>
        <strain evidence="1">IBT 17660</strain>
    </source>
</reference>
<name>A0A9W9X2D2_9EURO</name>
<protein>
    <submittedName>
        <fullName evidence="1">Uncharacterized protein</fullName>
    </submittedName>
</protein>
<dbReference type="AlphaFoldDB" id="A0A9W9X2D2"/>
<evidence type="ECO:0000313" key="2">
    <source>
        <dbReference type="Proteomes" id="UP001147760"/>
    </source>
</evidence>
<accession>A0A9W9X2D2</accession>
<dbReference type="EMBL" id="JAPWDO010000003">
    <property type="protein sequence ID" value="KAJ5480526.1"/>
    <property type="molecule type" value="Genomic_DNA"/>
</dbReference>
<keyword evidence="2" id="KW-1185">Reference proteome</keyword>
<reference evidence="1" key="2">
    <citation type="journal article" date="2023" name="IMA Fungus">
        <title>Comparative genomic study of the Penicillium genus elucidates a diverse pangenome and 15 lateral gene transfer events.</title>
        <authorList>
            <person name="Petersen C."/>
            <person name="Sorensen T."/>
            <person name="Nielsen M.R."/>
            <person name="Sondergaard T.E."/>
            <person name="Sorensen J.L."/>
            <person name="Fitzpatrick D.A."/>
            <person name="Frisvad J.C."/>
            <person name="Nielsen K.L."/>
        </authorList>
    </citation>
    <scope>NUCLEOTIDE SEQUENCE</scope>
    <source>
        <strain evidence="1">IBT 17660</strain>
    </source>
</reference>
<comment type="caution">
    <text evidence="1">The sequence shown here is derived from an EMBL/GenBank/DDBJ whole genome shotgun (WGS) entry which is preliminary data.</text>
</comment>